<name>A0ABN2MMM9_9ACTN</name>
<dbReference type="InterPro" id="IPR014729">
    <property type="entry name" value="Rossmann-like_a/b/a_fold"/>
</dbReference>
<dbReference type="SUPFAM" id="SSF52374">
    <property type="entry name" value="Nucleotidylyl transferase"/>
    <property type="match status" value="1"/>
</dbReference>
<dbReference type="InterPro" id="IPR036695">
    <property type="entry name" value="Arg-tRNA-synth_N_sf"/>
</dbReference>
<comment type="catalytic activity">
    <reaction evidence="8 9">
        <text>tRNA(Arg) + L-arginine + ATP = L-arginyl-tRNA(Arg) + AMP + diphosphate</text>
        <dbReference type="Rhea" id="RHEA:20301"/>
        <dbReference type="Rhea" id="RHEA-COMP:9658"/>
        <dbReference type="Rhea" id="RHEA-COMP:9673"/>
        <dbReference type="ChEBI" id="CHEBI:30616"/>
        <dbReference type="ChEBI" id="CHEBI:32682"/>
        <dbReference type="ChEBI" id="CHEBI:33019"/>
        <dbReference type="ChEBI" id="CHEBI:78442"/>
        <dbReference type="ChEBI" id="CHEBI:78513"/>
        <dbReference type="ChEBI" id="CHEBI:456215"/>
        <dbReference type="EC" id="6.1.1.19"/>
    </reaction>
</comment>
<evidence type="ECO:0000256" key="8">
    <source>
        <dbReference type="ARBA" id="ARBA00049339"/>
    </source>
</evidence>
<dbReference type="GO" id="GO:0016874">
    <property type="term" value="F:ligase activity"/>
    <property type="evidence" value="ECO:0007669"/>
    <property type="project" value="UniProtKB-KW"/>
</dbReference>
<dbReference type="NCBIfam" id="TIGR00456">
    <property type="entry name" value="argS"/>
    <property type="match status" value="1"/>
</dbReference>
<dbReference type="InterPro" id="IPR035684">
    <property type="entry name" value="ArgRS_core"/>
</dbReference>
<dbReference type="InterPro" id="IPR001278">
    <property type="entry name" value="Arg-tRNA-ligase"/>
</dbReference>
<feature type="domain" description="DALR anticodon binding" evidence="11">
    <location>
        <begin position="457"/>
        <end position="571"/>
    </location>
</feature>
<reference evidence="13 14" key="1">
    <citation type="journal article" date="2019" name="Int. J. Syst. Evol. Microbiol.">
        <title>The Global Catalogue of Microorganisms (GCM) 10K type strain sequencing project: providing services to taxonomists for standard genome sequencing and annotation.</title>
        <authorList>
            <consortium name="The Broad Institute Genomics Platform"/>
            <consortium name="The Broad Institute Genome Sequencing Center for Infectious Disease"/>
            <person name="Wu L."/>
            <person name="Ma J."/>
        </authorList>
    </citation>
    <scope>NUCLEOTIDE SEQUENCE [LARGE SCALE GENOMIC DNA]</scope>
    <source>
        <strain evidence="13 14">JCM 13250</strain>
    </source>
</reference>
<keyword evidence="4 9" id="KW-0547">Nucleotide-binding</keyword>
<evidence type="ECO:0000256" key="2">
    <source>
        <dbReference type="ARBA" id="ARBA00022490"/>
    </source>
</evidence>
<dbReference type="RefSeq" id="WP_344139314.1">
    <property type="nucleotide sequence ID" value="NZ_BAAALT010000275.1"/>
</dbReference>
<dbReference type="SMART" id="SM01016">
    <property type="entry name" value="Arg_tRNA_synt_N"/>
    <property type="match status" value="1"/>
</dbReference>
<feature type="short sequence motif" description="'HIGH' region" evidence="9">
    <location>
        <begin position="120"/>
        <end position="130"/>
    </location>
</feature>
<dbReference type="Gene3D" id="3.30.1360.70">
    <property type="entry name" value="Arginyl tRNA synthetase N-terminal domain"/>
    <property type="match status" value="1"/>
</dbReference>
<evidence type="ECO:0000313" key="14">
    <source>
        <dbReference type="Proteomes" id="UP001500218"/>
    </source>
</evidence>
<evidence type="ECO:0000256" key="1">
    <source>
        <dbReference type="ARBA" id="ARBA00005594"/>
    </source>
</evidence>
<dbReference type="InterPro" id="IPR008909">
    <property type="entry name" value="DALR_anticod-bd"/>
</dbReference>
<dbReference type="PRINTS" id="PR01038">
    <property type="entry name" value="TRNASYNTHARG"/>
</dbReference>
<dbReference type="Pfam" id="PF03485">
    <property type="entry name" value="Arg_tRNA_synt_N"/>
    <property type="match status" value="1"/>
</dbReference>
<dbReference type="SUPFAM" id="SSF55190">
    <property type="entry name" value="Arginyl-tRNA synthetase (ArgRS), N-terminal 'additional' domain"/>
    <property type="match status" value="1"/>
</dbReference>
<dbReference type="Gene3D" id="3.40.50.620">
    <property type="entry name" value="HUPs"/>
    <property type="match status" value="1"/>
</dbReference>
<evidence type="ECO:0000256" key="10">
    <source>
        <dbReference type="RuleBase" id="RU363038"/>
    </source>
</evidence>
<evidence type="ECO:0000259" key="12">
    <source>
        <dbReference type="SMART" id="SM01016"/>
    </source>
</evidence>
<dbReference type="PANTHER" id="PTHR11956">
    <property type="entry name" value="ARGINYL-TRNA SYNTHETASE"/>
    <property type="match status" value="1"/>
</dbReference>
<dbReference type="Gene3D" id="1.10.730.10">
    <property type="entry name" value="Isoleucyl-tRNA Synthetase, Domain 1"/>
    <property type="match status" value="1"/>
</dbReference>
<dbReference type="CDD" id="cd07956">
    <property type="entry name" value="Anticodon_Ia_Arg"/>
    <property type="match status" value="1"/>
</dbReference>
<protein>
    <recommendedName>
        <fullName evidence="9">Arginine--tRNA ligase</fullName>
        <ecNumber evidence="9">6.1.1.19</ecNumber>
    </recommendedName>
    <alternativeName>
        <fullName evidence="9">Arginyl-tRNA synthetase</fullName>
        <shortName evidence="9">ArgRS</shortName>
    </alternativeName>
</protein>
<evidence type="ECO:0000256" key="6">
    <source>
        <dbReference type="ARBA" id="ARBA00022917"/>
    </source>
</evidence>
<dbReference type="Pfam" id="PF00750">
    <property type="entry name" value="tRNA-synt_1d"/>
    <property type="match status" value="1"/>
</dbReference>
<evidence type="ECO:0000256" key="9">
    <source>
        <dbReference type="HAMAP-Rule" id="MF_00123"/>
    </source>
</evidence>
<evidence type="ECO:0000313" key="13">
    <source>
        <dbReference type="EMBL" id="GAA1832570.1"/>
    </source>
</evidence>
<dbReference type="EC" id="6.1.1.19" evidence="9"/>
<dbReference type="SMART" id="SM00836">
    <property type="entry name" value="DALR_1"/>
    <property type="match status" value="1"/>
</dbReference>
<keyword evidence="3 9" id="KW-0436">Ligase</keyword>
<evidence type="ECO:0000256" key="7">
    <source>
        <dbReference type="ARBA" id="ARBA00023146"/>
    </source>
</evidence>
<evidence type="ECO:0000256" key="5">
    <source>
        <dbReference type="ARBA" id="ARBA00022840"/>
    </source>
</evidence>
<organism evidence="13 14">
    <name type="scientific">Luedemannella flava</name>
    <dbReference type="NCBI Taxonomy" id="349316"/>
    <lineage>
        <taxon>Bacteria</taxon>
        <taxon>Bacillati</taxon>
        <taxon>Actinomycetota</taxon>
        <taxon>Actinomycetes</taxon>
        <taxon>Micromonosporales</taxon>
        <taxon>Micromonosporaceae</taxon>
        <taxon>Luedemannella</taxon>
    </lineage>
</organism>
<sequence length="571" mass="60976">MTSLEQAVVDVFAPAFAAVAGTPADPVVRRSQHADFQIDGALPLARVLGRAPRDIAAEVLSRVGAADLIAEAVVSGPGFINVTVADGALATLVTAARADQRLGVGVTEDPETVVVDYSGPNVAKEMHVGHLRSTVIGDACARLLGWLGHRVIRVNHVGDWGTPFGMLIEHLVDLGEAVHELSLRDLDEFYQAARAKFDADEAFAARSRARVVALQSGDEATLRLWRLLVAESERHLLATYDTLGALLTSADFLGESFYNPTLAPVVEELAALGLLHDSDGAKVVFPAGQVGRDGEPLPLIVRKSDGGYGYGATDLAAIRYRTQELKATRLLYVVGSPQQRHFEMVFTTAREAGWLAPPARAAHIGFGQVLGADGRKLASRAGGTVKLAELLSEAVDRAASIVENKNPSLGTAHRAAVAHAVGIGAIKYADLSSDRIKDYVFAWDRMLATTGDTAAYLQYSYVRIQSIFRRGDVSPDASAVITIKDPAEHALALELLAFPAVVAEVAETLQFHKLTGYLQDLAGAFTTFFDRCPVLRSDAATRSSRLALCDLTARTLARSLDLLGISTPTQM</sequence>
<dbReference type="EMBL" id="BAAALT010000275">
    <property type="protein sequence ID" value="GAA1832570.1"/>
    <property type="molecule type" value="Genomic_DNA"/>
</dbReference>
<keyword evidence="7 9" id="KW-0030">Aminoacyl-tRNA synthetase</keyword>
<proteinExistence type="inferred from homology"/>
<keyword evidence="6 9" id="KW-0648">Protein biosynthesis</keyword>
<keyword evidence="2 9" id="KW-0963">Cytoplasm</keyword>
<accession>A0ABN2MMM9</accession>
<keyword evidence="5 9" id="KW-0067">ATP-binding</keyword>
<dbReference type="SUPFAM" id="SSF47323">
    <property type="entry name" value="Anticodon-binding domain of a subclass of class I aminoacyl-tRNA synthetases"/>
    <property type="match status" value="1"/>
</dbReference>
<comment type="caution">
    <text evidence="13">The sequence shown here is derived from an EMBL/GenBank/DDBJ whole genome shotgun (WGS) entry which is preliminary data.</text>
</comment>
<dbReference type="Pfam" id="PF05746">
    <property type="entry name" value="DALR_1"/>
    <property type="match status" value="1"/>
</dbReference>
<evidence type="ECO:0000256" key="4">
    <source>
        <dbReference type="ARBA" id="ARBA00022741"/>
    </source>
</evidence>
<dbReference type="PROSITE" id="PS00178">
    <property type="entry name" value="AA_TRNA_LIGASE_I"/>
    <property type="match status" value="1"/>
</dbReference>
<evidence type="ECO:0000256" key="3">
    <source>
        <dbReference type="ARBA" id="ARBA00022598"/>
    </source>
</evidence>
<dbReference type="InterPro" id="IPR005148">
    <property type="entry name" value="Arg-tRNA-synth_N"/>
</dbReference>
<feature type="domain" description="Arginyl tRNA synthetase N-terminal" evidence="12">
    <location>
        <begin position="2"/>
        <end position="84"/>
    </location>
</feature>
<dbReference type="InterPro" id="IPR001412">
    <property type="entry name" value="aa-tRNA-synth_I_CS"/>
</dbReference>
<comment type="similarity">
    <text evidence="1 9 10">Belongs to the class-I aminoacyl-tRNA synthetase family.</text>
</comment>
<dbReference type="HAMAP" id="MF_00123">
    <property type="entry name" value="Arg_tRNA_synth"/>
    <property type="match status" value="1"/>
</dbReference>
<comment type="subcellular location">
    <subcellularLocation>
        <location evidence="9">Cytoplasm</location>
    </subcellularLocation>
</comment>
<dbReference type="Proteomes" id="UP001500218">
    <property type="component" value="Unassembled WGS sequence"/>
</dbReference>
<evidence type="ECO:0000259" key="11">
    <source>
        <dbReference type="SMART" id="SM00836"/>
    </source>
</evidence>
<gene>
    <name evidence="13" type="primary">argS_2</name>
    <name evidence="9" type="synonym">argS</name>
    <name evidence="13" type="ORF">GCM10009682_58780</name>
</gene>
<dbReference type="CDD" id="cd00671">
    <property type="entry name" value="ArgRS_core"/>
    <property type="match status" value="1"/>
</dbReference>
<comment type="subunit">
    <text evidence="9">Monomer.</text>
</comment>
<dbReference type="InterPro" id="IPR009080">
    <property type="entry name" value="tRNAsynth_Ia_anticodon-bd"/>
</dbReference>
<dbReference type="PANTHER" id="PTHR11956:SF5">
    <property type="entry name" value="ARGININE--TRNA LIGASE, CYTOPLASMIC"/>
    <property type="match status" value="1"/>
</dbReference>
<keyword evidence="14" id="KW-1185">Reference proteome</keyword>